<evidence type="ECO:0000256" key="9">
    <source>
        <dbReference type="ARBA" id="ARBA00034045"/>
    </source>
</evidence>
<dbReference type="InterPro" id="IPR011150">
    <property type="entry name" value="Cutinase_monf"/>
</dbReference>
<dbReference type="InterPro" id="IPR043579">
    <property type="entry name" value="CUTINASE_2"/>
</dbReference>
<gene>
    <name evidence="13" type="ORF">AB675_9507</name>
</gene>
<feature type="disulfide bond" evidence="11">
    <location>
        <begin position="39"/>
        <end position="112"/>
    </location>
</feature>
<comment type="similarity">
    <text evidence="2">Belongs to the cutinase family.</text>
</comment>
<accession>A0A0N0NP59</accession>
<comment type="subcellular location">
    <subcellularLocation>
        <location evidence="1">Secreted</location>
    </subcellularLocation>
</comment>
<dbReference type="PROSITE" id="PS00931">
    <property type="entry name" value="CUTINASE_2"/>
    <property type="match status" value="1"/>
</dbReference>
<dbReference type="VEuPathDB" id="FungiDB:AB675_9507"/>
<dbReference type="Proteomes" id="UP000038010">
    <property type="component" value="Unassembled WGS sequence"/>
</dbReference>
<evidence type="ECO:0000256" key="8">
    <source>
        <dbReference type="ARBA" id="ARBA00023157"/>
    </source>
</evidence>
<dbReference type="GO" id="GO:0005576">
    <property type="term" value="C:extracellular region"/>
    <property type="evidence" value="ECO:0007669"/>
    <property type="project" value="UniProtKB-SubCell"/>
</dbReference>
<evidence type="ECO:0000256" key="4">
    <source>
        <dbReference type="ARBA" id="ARBA00022487"/>
    </source>
</evidence>
<evidence type="ECO:0000256" key="3">
    <source>
        <dbReference type="ARBA" id="ARBA00013095"/>
    </source>
</evidence>
<keyword evidence="6 12" id="KW-0732">Signal</keyword>
<dbReference type="GO" id="GO:0016052">
    <property type="term" value="P:carbohydrate catabolic process"/>
    <property type="evidence" value="ECO:0007669"/>
    <property type="project" value="TreeGrafter"/>
</dbReference>
<dbReference type="SUPFAM" id="SSF53474">
    <property type="entry name" value="alpha/beta-Hydrolases"/>
    <property type="match status" value="1"/>
</dbReference>
<feature type="active site" description="Proton donor/acceptor" evidence="10">
    <location>
        <position position="186"/>
    </location>
</feature>
<dbReference type="AlphaFoldDB" id="A0A0N0NP59"/>
<feature type="chain" id="PRO_5005856887" description="cutinase" evidence="12">
    <location>
        <begin position="18"/>
        <end position="206"/>
    </location>
</feature>
<dbReference type="GeneID" id="28741927"/>
<evidence type="ECO:0000256" key="7">
    <source>
        <dbReference type="ARBA" id="ARBA00022801"/>
    </source>
</evidence>
<evidence type="ECO:0000256" key="10">
    <source>
        <dbReference type="PIRSR" id="PIRSR611150-1"/>
    </source>
</evidence>
<dbReference type="STRING" id="1664694.A0A0N0NP59"/>
<dbReference type="InterPro" id="IPR029058">
    <property type="entry name" value="AB_hydrolase_fold"/>
</dbReference>
<proteinExistence type="inferred from homology"/>
<comment type="catalytic activity">
    <reaction evidence="9">
        <text>cutin + H2O = cutin monomers.</text>
        <dbReference type="EC" id="3.1.1.74"/>
    </reaction>
</comment>
<feature type="active site" evidence="10">
    <location>
        <position position="173"/>
    </location>
</feature>
<evidence type="ECO:0000256" key="6">
    <source>
        <dbReference type="ARBA" id="ARBA00022729"/>
    </source>
</evidence>
<dbReference type="OrthoDB" id="3225429at2759"/>
<comment type="caution">
    <text evidence="13">The sequence shown here is derived from an EMBL/GenBank/DDBJ whole genome shotgun (WGS) entry which is preliminary data.</text>
</comment>
<feature type="disulfide bond" evidence="11">
    <location>
        <begin position="169"/>
        <end position="176"/>
    </location>
</feature>
<feature type="active site" description="Nucleophile" evidence="10">
    <location>
        <position position="123"/>
    </location>
</feature>
<keyword evidence="5" id="KW-0964">Secreted</keyword>
<sequence length="206" mass="20968">MYTSAILATLLPLLATSAPTNHLQTRQTTSSDDILNGDCGTVNYIFARGTTEVGNLGTVIGPGFGRALGQRMGDVAVQGVDYPANVAGFLAGGSNDGADTMAELARQSISQCPGVPIVMSGYSAQVVSKAMDQLTADEASNVGAVVLFGNPNGNDPVPNTNAADVEVFCNVGDLICAGTATILPAHLTYGSDADEAADFVAGRIQV</sequence>
<name>A0A0N0NP59_9EURO</name>
<feature type="signal peptide" evidence="12">
    <location>
        <begin position="1"/>
        <end position="17"/>
    </location>
</feature>
<dbReference type="GO" id="GO:0050525">
    <property type="term" value="F:cutinase activity"/>
    <property type="evidence" value="ECO:0007669"/>
    <property type="project" value="UniProtKB-EC"/>
</dbReference>
<evidence type="ECO:0000256" key="2">
    <source>
        <dbReference type="ARBA" id="ARBA00007534"/>
    </source>
</evidence>
<dbReference type="InterPro" id="IPR000675">
    <property type="entry name" value="Cutinase/axe"/>
</dbReference>
<dbReference type="Pfam" id="PF01083">
    <property type="entry name" value="Cutinase"/>
    <property type="match status" value="1"/>
</dbReference>
<evidence type="ECO:0000313" key="13">
    <source>
        <dbReference type="EMBL" id="KPI42381.1"/>
    </source>
</evidence>
<evidence type="ECO:0000313" key="14">
    <source>
        <dbReference type="Proteomes" id="UP000038010"/>
    </source>
</evidence>
<keyword evidence="8 11" id="KW-1015">Disulfide bond</keyword>
<keyword evidence="14" id="KW-1185">Reference proteome</keyword>
<dbReference type="PRINTS" id="PR00129">
    <property type="entry name" value="CUTINASE"/>
</dbReference>
<evidence type="ECO:0000256" key="11">
    <source>
        <dbReference type="PIRSR" id="PIRSR611150-2"/>
    </source>
</evidence>
<dbReference type="EMBL" id="LFJN01000007">
    <property type="protein sequence ID" value="KPI42381.1"/>
    <property type="molecule type" value="Genomic_DNA"/>
</dbReference>
<dbReference type="PANTHER" id="PTHR48250">
    <property type="entry name" value="CUTINASE 2-RELATED"/>
    <property type="match status" value="1"/>
</dbReference>
<dbReference type="EC" id="3.1.1.74" evidence="3"/>
<keyword evidence="7" id="KW-0378">Hydrolase</keyword>
<dbReference type="SMART" id="SM01110">
    <property type="entry name" value="Cutinase"/>
    <property type="match status" value="1"/>
</dbReference>
<dbReference type="Gene3D" id="3.40.50.1820">
    <property type="entry name" value="alpha/beta hydrolase"/>
    <property type="match status" value="1"/>
</dbReference>
<organism evidence="13 14">
    <name type="scientific">Cyphellophora attinorum</name>
    <dbReference type="NCBI Taxonomy" id="1664694"/>
    <lineage>
        <taxon>Eukaryota</taxon>
        <taxon>Fungi</taxon>
        <taxon>Dikarya</taxon>
        <taxon>Ascomycota</taxon>
        <taxon>Pezizomycotina</taxon>
        <taxon>Eurotiomycetes</taxon>
        <taxon>Chaetothyriomycetidae</taxon>
        <taxon>Chaetothyriales</taxon>
        <taxon>Cyphellophoraceae</taxon>
        <taxon>Cyphellophora</taxon>
    </lineage>
</organism>
<dbReference type="RefSeq" id="XP_018002344.1">
    <property type="nucleotide sequence ID" value="XM_018150047.1"/>
</dbReference>
<reference evidence="13 14" key="1">
    <citation type="submission" date="2015-06" db="EMBL/GenBank/DDBJ databases">
        <title>Draft genome of the ant-associated black yeast Phialophora attae CBS 131958.</title>
        <authorList>
            <person name="Moreno L.F."/>
            <person name="Stielow B.J."/>
            <person name="de Hoog S."/>
            <person name="Vicente V.A."/>
            <person name="Weiss V.A."/>
            <person name="de Vries M."/>
            <person name="Cruz L.M."/>
            <person name="Souza E.M."/>
        </authorList>
    </citation>
    <scope>NUCLEOTIDE SEQUENCE [LARGE SCALE GENOMIC DNA]</scope>
    <source>
        <strain evidence="13 14">CBS 131958</strain>
    </source>
</reference>
<keyword evidence="4" id="KW-0719">Serine esterase</keyword>
<evidence type="ECO:0000256" key="1">
    <source>
        <dbReference type="ARBA" id="ARBA00004613"/>
    </source>
</evidence>
<protein>
    <recommendedName>
        <fullName evidence="3">cutinase</fullName>
        <ecNumber evidence="3">3.1.1.74</ecNumber>
    </recommendedName>
</protein>
<evidence type="ECO:0000256" key="12">
    <source>
        <dbReference type="SAM" id="SignalP"/>
    </source>
</evidence>
<evidence type="ECO:0000256" key="5">
    <source>
        <dbReference type="ARBA" id="ARBA00022525"/>
    </source>
</evidence>
<dbReference type="PANTHER" id="PTHR48250:SF1">
    <property type="entry name" value="CUTINASE"/>
    <property type="match status" value="1"/>
</dbReference>